<proteinExistence type="predicted"/>
<feature type="transmembrane region" description="Helical" evidence="6">
    <location>
        <begin position="161"/>
        <end position="185"/>
    </location>
</feature>
<feature type="transmembrane region" description="Helical" evidence="6">
    <location>
        <begin position="6"/>
        <end position="24"/>
    </location>
</feature>
<dbReference type="AlphaFoldDB" id="A0A5R9A3B2"/>
<evidence type="ECO:0000256" key="4">
    <source>
        <dbReference type="ARBA" id="ARBA00022989"/>
    </source>
</evidence>
<evidence type="ECO:0000313" key="8">
    <source>
        <dbReference type="EMBL" id="TLP73112.1"/>
    </source>
</evidence>
<keyword evidence="5 6" id="KW-0472">Membrane</keyword>
<keyword evidence="2" id="KW-1003">Cell membrane</keyword>
<evidence type="ECO:0000256" key="5">
    <source>
        <dbReference type="ARBA" id="ARBA00023136"/>
    </source>
</evidence>
<gene>
    <name evidence="8" type="ORF">FEF27_10895</name>
</gene>
<evidence type="ECO:0000256" key="1">
    <source>
        <dbReference type="ARBA" id="ARBA00004651"/>
    </source>
</evidence>
<protein>
    <submittedName>
        <fullName evidence="8">Type II secretion system F family protein</fullName>
    </submittedName>
</protein>
<dbReference type="PANTHER" id="PTHR35007:SF3">
    <property type="entry name" value="POSSIBLE CONSERVED ALANINE RICH MEMBRANE PROTEIN"/>
    <property type="match status" value="1"/>
</dbReference>
<evidence type="ECO:0000259" key="7">
    <source>
        <dbReference type="Pfam" id="PF00482"/>
    </source>
</evidence>
<sequence length="191" mass="19942">MPDPVVVLAALATVAAVLIALPPVTRHSAAGRWRTRFGLRARRRAEPVQTAECDLLLDLTAGLLSAGVGIEAALDRLAAVVPDAQPLAGVHRRLIAGAPWAQAAEAVDEHPQLHTYCEHLSFAYATGAPSARMLQAAAGQVRSQARNAAATEAEKLSVKMLLPLAVCFLPAFVLLGVVPVVASMLPEALGI</sequence>
<dbReference type="RefSeq" id="WP_138170889.1">
    <property type="nucleotide sequence ID" value="NZ_VAWA01000016.1"/>
</dbReference>
<comment type="caution">
    <text evidence="8">The sequence shown here is derived from an EMBL/GenBank/DDBJ whole genome shotgun (WGS) entry which is preliminary data.</text>
</comment>
<reference evidence="8 9" key="1">
    <citation type="submission" date="2019-05" db="EMBL/GenBank/DDBJ databases">
        <title>Nesterenkonia sp. GY239, isolated from the Southern Atlantic Ocean.</title>
        <authorList>
            <person name="Zhang G."/>
        </authorList>
    </citation>
    <scope>NUCLEOTIDE SEQUENCE [LARGE SCALE GENOMIC DNA]</scope>
    <source>
        <strain evidence="8 9">GY239</strain>
    </source>
</reference>
<dbReference type="GO" id="GO:0005886">
    <property type="term" value="C:plasma membrane"/>
    <property type="evidence" value="ECO:0007669"/>
    <property type="project" value="UniProtKB-SubCell"/>
</dbReference>
<evidence type="ECO:0000256" key="3">
    <source>
        <dbReference type="ARBA" id="ARBA00022692"/>
    </source>
</evidence>
<organism evidence="8 9">
    <name type="scientific">Nesterenkonia sphaerica</name>
    <dbReference type="NCBI Taxonomy" id="1804988"/>
    <lineage>
        <taxon>Bacteria</taxon>
        <taxon>Bacillati</taxon>
        <taxon>Actinomycetota</taxon>
        <taxon>Actinomycetes</taxon>
        <taxon>Micrococcales</taxon>
        <taxon>Micrococcaceae</taxon>
        <taxon>Nesterenkonia</taxon>
    </lineage>
</organism>
<dbReference type="PANTHER" id="PTHR35007">
    <property type="entry name" value="INTEGRAL MEMBRANE PROTEIN-RELATED"/>
    <property type="match status" value="1"/>
</dbReference>
<dbReference type="Pfam" id="PF00482">
    <property type="entry name" value="T2SSF"/>
    <property type="match status" value="1"/>
</dbReference>
<comment type="subcellular location">
    <subcellularLocation>
        <location evidence="1">Cell membrane</location>
        <topology evidence="1">Multi-pass membrane protein</topology>
    </subcellularLocation>
</comment>
<evidence type="ECO:0000256" key="2">
    <source>
        <dbReference type="ARBA" id="ARBA00022475"/>
    </source>
</evidence>
<accession>A0A5R9A3B2</accession>
<evidence type="ECO:0000256" key="6">
    <source>
        <dbReference type="SAM" id="Phobius"/>
    </source>
</evidence>
<name>A0A5R9A3B2_9MICC</name>
<keyword evidence="4 6" id="KW-1133">Transmembrane helix</keyword>
<evidence type="ECO:0000313" key="9">
    <source>
        <dbReference type="Proteomes" id="UP000306544"/>
    </source>
</evidence>
<keyword evidence="9" id="KW-1185">Reference proteome</keyword>
<dbReference type="InterPro" id="IPR018076">
    <property type="entry name" value="T2SS_GspF_dom"/>
</dbReference>
<dbReference type="EMBL" id="VAWA01000016">
    <property type="protein sequence ID" value="TLP73112.1"/>
    <property type="molecule type" value="Genomic_DNA"/>
</dbReference>
<keyword evidence="3 6" id="KW-0812">Transmembrane</keyword>
<feature type="domain" description="Type II secretion system protein GspF" evidence="7">
    <location>
        <begin position="57"/>
        <end position="176"/>
    </location>
</feature>
<dbReference type="Proteomes" id="UP000306544">
    <property type="component" value="Unassembled WGS sequence"/>
</dbReference>
<dbReference type="OrthoDB" id="3267562at2"/>